<dbReference type="SUPFAM" id="SSF49503">
    <property type="entry name" value="Cupredoxins"/>
    <property type="match status" value="3"/>
</dbReference>
<dbReference type="PANTHER" id="PTHR11709">
    <property type="entry name" value="MULTI-COPPER OXIDASE"/>
    <property type="match status" value="1"/>
</dbReference>
<evidence type="ECO:0000256" key="5">
    <source>
        <dbReference type="ARBA" id="ARBA00022622"/>
    </source>
</evidence>
<dbReference type="EMBL" id="BAABME010014310">
    <property type="protein sequence ID" value="GAA0187060.1"/>
    <property type="molecule type" value="Genomic_DNA"/>
</dbReference>
<feature type="domain" description="Plastocyanin-like" evidence="14">
    <location>
        <begin position="158"/>
        <end position="311"/>
    </location>
</feature>
<keyword evidence="9 12" id="KW-0472">Membrane</keyword>
<evidence type="ECO:0000256" key="9">
    <source>
        <dbReference type="ARBA" id="ARBA00023136"/>
    </source>
</evidence>
<keyword evidence="4" id="KW-1003">Cell membrane</keyword>
<dbReference type="GO" id="GO:0005886">
    <property type="term" value="C:plasma membrane"/>
    <property type="evidence" value="ECO:0007669"/>
    <property type="project" value="UniProtKB-SubCell"/>
</dbReference>
<name>A0AAV3S1L9_LITER</name>
<evidence type="ECO:0000259" key="14">
    <source>
        <dbReference type="Pfam" id="PF00394"/>
    </source>
</evidence>
<keyword evidence="18" id="KW-1185">Reference proteome</keyword>
<evidence type="ECO:0000259" key="16">
    <source>
        <dbReference type="Pfam" id="PF07732"/>
    </source>
</evidence>
<keyword evidence="7 13" id="KW-0732">Signal</keyword>
<dbReference type="Proteomes" id="UP001454036">
    <property type="component" value="Unassembled WGS sequence"/>
</dbReference>
<comment type="similarity">
    <text evidence="3">Belongs to the multicopper oxidase family.</text>
</comment>
<evidence type="ECO:0000256" key="3">
    <source>
        <dbReference type="ARBA" id="ARBA00010609"/>
    </source>
</evidence>
<dbReference type="InterPro" id="IPR001117">
    <property type="entry name" value="Cu-oxidase_2nd"/>
</dbReference>
<dbReference type="Pfam" id="PF00394">
    <property type="entry name" value="Cu-oxidase"/>
    <property type="match status" value="1"/>
</dbReference>
<evidence type="ECO:0000313" key="17">
    <source>
        <dbReference type="EMBL" id="GAA0187060.1"/>
    </source>
</evidence>
<dbReference type="PANTHER" id="PTHR11709:SF123">
    <property type="entry name" value="MONOCOPPER OXIDASE-LIKE PROTEIN SKU5"/>
    <property type="match status" value="1"/>
</dbReference>
<feature type="transmembrane region" description="Helical" evidence="12">
    <location>
        <begin position="570"/>
        <end position="587"/>
    </location>
</feature>
<dbReference type="FunFam" id="2.60.40.420:FF:000016">
    <property type="entry name" value="Monocopper oxidase-like protein"/>
    <property type="match status" value="1"/>
</dbReference>
<dbReference type="FunFam" id="2.60.40.420:FF:000012">
    <property type="entry name" value="Monocopper oxidase-like protein"/>
    <property type="match status" value="1"/>
</dbReference>
<dbReference type="InterPro" id="IPR011706">
    <property type="entry name" value="Cu-oxidase_C"/>
</dbReference>
<keyword evidence="10" id="KW-0325">Glycoprotein</keyword>
<dbReference type="InterPro" id="IPR011707">
    <property type="entry name" value="Cu-oxidase-like_N"/>
</dbReference>
<gene>
    <name evidence="17" type="ORF">LIER_34348</name>
</gene>
<evidence type="ECO:0000256" key="13">
    <source>
        <dbReference type="SAM" id="SignalP"/>
    </source>
</evidence>
<protein>
    <submittedName>
        <fullName evidence="17">Oxidase</fullName>
    </submittedName>
</protein>
<feature type="domain" description="Plastocyanin-like" evidence="16">
    <location>
        <begin position="32"/>
        <end position="145"/>
    </location>
</feature>
<evidence type="ECO:0000256" key="7">
    <source>
        <dbReference type="ARBA" id="ARBA00022729"/>
    </source>
</evidence>
<evidence type="ECO:0000256" key="1">
    <source>
        <dbReference type="ARBA" id="ARBA00001935"/>
    </source>
</evidence>
<dbReference type="Pfam" id="PF07732">
    <property type="entry name" value="Cu-oxidase_3"/>
    <property type="match status" value="1"/>
</dbReference>
<comment type="caution">
    <text evidence="17">The sequence shown here is derived from an EMBL/GenBank/DDBJ whole genome shotgun (WGS) entry which is preliminary data.</text>
</comment>
<evidence type="ECO:0000256" key="10">
    <source>
        <dbReference type="ARBA" id="ARBA00023180"/>
    </source>
</evidence>
<dbReference type="FunFam" id="2.60.40.420:FF:000023">
    <property type="entry name" value="Monocopper oxidase-like protein SKU5"/>
    <property type="match status" value="1"/>
</dbReference>
<keyword evidence="8" id="KW-0186">Copper</keyword>
<sequence length="589" mass="66061">MASYSYISLLCIVFLMPLCFAEDPTASYNFEVSYITASPLGVPQQVIAINGKFPGPTINVTTNNNVVVNVRNKLDEHLLLHWSGIQQRRSSWQDGVLGTNCPIPSKWNWTYEFQVKDQIGSFFYFPSLNMQRASGGFGSFIINNRAVIPIPFDTPYGDITITIGDWYIRNHTALRKALDDGKDLGMPDGVLVNGKGPYRYNDTLVPDGIDYETITVHPGKTYRLRVSNVGVSTSLNFRIQSHNLLLAETEGSYTVQQNYTSLDIHVGQTFSFLLTTDQNASSDYYIVASARFVNESRWQRVTGVGVLKYTNSKGKASGPLPDPPQDQFDKTFSMNQARSIRWNVSASGARPNPQGSFRYGSINVTDVYVLRNFPPEKFNGKRRTTLSGVSFVNPKTPIRLADKYRLKGVYKLDFPTRPLTGSPRSETSIINGTYRGFMEIILQNNDTKVHSYHLSGYAFFVVGMDFGVWTENSRGTYNKWDGIARATAQVYPGAWTAVLVSLDNVGVWNLRTENLDAWYLGQETYVHVVNPEPNNKTELPMPDNALFCGELSKMQKPQDISSAISMESNASMLLLMLFLLVSTLLYMDQ</sequence>
<feature type="chain" id="PRO_5043708045" evidence="13">
    <location>
        <begin position="22"/>
        <end position="589"/>
    </location>
</feature>
<comment type="cofactor">
    <cofactor evidence="1">
        <name>Cu cation</name>
        <dbReference type="ChEBI" id="CHEBI:23378"/>
    </cofactor>
</comment>
<dbReference type="GO" id="GO:0005507">
    <property type="term" value="F:copper ion binding"/>
    <property type="evidence" value="ECO:0007669"/>
    <property type="project" value="InterPro"/>
</dbReference>
<keyword evidence="12" id="KW-0812">Transmembrane</keyword>
<evidence type="ECO:0000313" key="18">
    <source>
        <dbReference type="Proteomes" id="UP001454036"/>
    </source>
</evidence>
<proteinExistence type="inferred from homology"/>
<evidence type="ECO:0000259" key="15">
    <source>
        <dbReference type="Pfam" id="PF07731"/>
    </source>
</evidence>
<evidence type="ECO:0000256" key="4">
    <source>
        <dbReference type="ARBA" id="ARBA00022475"/>
    </source>
</evidence>
<feature type="domain" description="Plastocyanin-like" evidence="15">
    <location>
        <begin position="396"/>
        <end position="532"/>
    </location>
</feature>
<comment type="subcellular location">
    <subcellularLocation>
        <location evidence="2">Cell membrane</location>
        <topology evidence="2">Lipid-anchor</topology>
        <topology evidence="2">GPI-anchor</topology>
    </subcellularLocation>
</comment>
<keyword evidence="12" id="KW-1133">Transmembrane helix</keyword>
<feature type="signal peptide" evidence="13">
    <location>
        <begin position="1"/>
        <end position="21"/>
    </location>
</feature>
<accession>A0AAV3S1L9</accession>
<dbReference type="Gene3D" id="2.60.40.420">
    <property type="entry name" value="Cupredoxins - blue copper proteins"/>
    <property type="match status" value="3"/>
</dbReference>
<evidence type="ECO:0000256" key="2">
    <source>
        <dbReference type="ARBA" id="ARBA00004609"/>
    </source>
</evidence>
<dbReference type="GO" id="GO:0098552">
    <property type="term" value="C:side of membrane"/>
    <property type="evidence" value="ECO:0007669"/>
    <property type="project" value="UniProtKB-KW"/>
</dbReference>
<keyword evidence="6" id="KW-0479">Metal-binding</keyword>
<dbReference type="AlphaFoldDB" id="A0AAV3S1L9"/>
<evidence type="ECO:0000256" key="6">
    <source>
        <dbReference type="ARBA" id="ARBA00022723"/>
    </source>
</evidence>
<dbReference type="InterPro" id="IPR008972">
    <property type="entry name" value="Cupredoxin"/>
</dbReference>
<dbReference type="InterPro" id="IPR045087">
    <property type="entry name" value="Cu-oxidase_fam"/>
</dbReference>
<evidence type="ECO:0000256" key="11">
    <source>
        <dbReference type="ARBA" id="ARBA00023288"/>
    </source>
</evidence>
<evidence type="ECO:0000256" key="12">
    <source>
        <dbReference type="SAM" id="Phobius"/>
    </source>
</evidence>
<organism evidence="17 18">
    <name type="scientific">Lithospermum erythrorhizon</name>
    <name type="common">Purple gromwell</name>
    <name type="synonym">Lithospermum officinale var. erythrorhizon</name>
    <dbReference type="NCBI Taxonomy" id="34254"/>
    <lineage>
        <taxon>Eukaryota</taxon>
        <taxon>Viridiplantae</taxon>
        <taxon>Streptophyta</taxon>
        <taxon>Embryophyta</taxon>
        <taxon>Tracheophyta</taxon>
        <taxon>Spermatophyta</taxon>
        <taxon>Magnoliopsida</taxon>
        <taxon>eudicotyledons</taxon>
        <taxon>Gunneridae</taxon>
        <taxon>Pentapetalae</taxon>
        <taxon>asterids</taxon>
        <taxon>lamiids</taxon>
        <taxon>Boraginales</taxon>
        <taxon>Boraginaceae</taxon>
        <taxon>Boraginoideae</taxon>
        <taxon>Lithospermeae</taxon>
        <taxon>Lithospermum</taxon>
    </lineage>
</organism>
<keyword evidence="11" id="KW-0449">Lipoprotein</keyword>
<reference evidence="17 18" key="1">
    <citation type="submission" date="2024-01" db="EMBL/GenBank/DDBJ databases">
        <title>The complete chloroplast genome sequence of Lithospermum erythrorhizon: insights into the phylogenetic relationship among Boraginaceae species and the maternal lineages of purple gromwells.</title>
        <authorList>
            <person name="Okada T."/>
            <person name="Watanabe K."/>
        </authorList>
    </citation>
    <scope>NUCLEOTIDE SEQUENCE [LARGE SCALE GENOMIC DNA]</scope>
</reference>
<evidence type="ECO:0000256" key="8">
    <source>
        <dbReference type="ARBA" id="ARBA00023008"/>
    </source>
</evidence>
<dbReference type="GO" id="GO:0016491">
    <property type="term" value="F:oxidoreductase activity"/>
    <property type="evidence" value="ECO:0007669"/>
    <property type="project" value="InterPro"/>
</dbReference>
<keyword evidence="5" id="KW-0336">GPI-anchor</keyword>
<dbReference type="Pfam" id="PF07731">
    <property type="entry name" value="Cu-oxidase_2"/>
    <property type="match status" value="1"/>
</dbReference>